<dbReference type="InterPro" id="IPR051468">
    <property type="entry name" value="Fungal_SecMetab_SDRs"/>
</dbReference>
<dbReference type="PANTHER" id="PTHR43544:SF7">
    <property type="entry name" value="NADB-LER2"/>
    <property type="match status" value="1"/>
</dbReference>
<evidence type="ECO:0000313" key="5">
    <source>
        <dbReference type="Proteomes" id="UP001391051"/>
    </source>
</evidence>
<dbReference type="EMBL" id="JAQQWE010000006">
    <property type="protein sequence ID" value="KAK7947777.1"/>
    <property type="molecule type" value="Genomic_DNA"/>
</dbReference>
<dbReference type="InterPro" id="IPR002347">
    <property type="entry name" value="SDR_fam"/>
</dbReference>
<dbReference type="RefSeq" id="XP_066697283.1">
    <property type="nucleotide sequence ID" value="XM_066844885.1"/>
</dbReference>
<dbReference type="Pfam" id="PF00106">
    <property type="entry name" value="adh_short"/>
    <property type="match status" value="1"/>
</dbReference>
<evidence type="ECO:0000256" key="3">
    <source>
        <dbReference type="ARBA" id="ARBA00023002"/>
    </source>
</evidence>
<keyword evidence="5" id="KW-1185">Reference proteome</keyword>
<dbReference type="Gene3D" id="3.40.50.720">
    <property type="entry name" value="NAD(P)-binding Rossmann-like Domain"/>
    <property type="match status" value="2"/>
</dbReference>
<comment type="similarity">
    <text evidence="1">Belongs to the short-chain dehydrogenases/reductases (SDR) family.</text>
</comment>
<organism evidence="4 5">
    <name type="scientific">Apiospora aurea</name>
    <dbReference type="NCBI Taxonomy" id="335848"/>
    <lineage>
        <taxon>Eukaryota</taxon>
        <taxon>Fungi</taxon>
        <taxon>Dikarya</taxon>
        <taxon>Ascomycota</taxon>
        <taxon>Pezizomycotina</taxon>
        <taxon>Sordariomycetes</taxon>
        <taxon>Xylariomycetidae</taxon>
        <taxon>Amphisphaeriales</taxon>
        <taxon>Apiosporaceae</taxon>
        <taxon>Apiospora</taxon>
    </lineage>
</organism>
<protein>
    <submittedName>
        <fullName evidence="4">NAD(P)-binding protein</fullName>
    </submittedName>
</protein>
<comment type="caution">
    <text evidence="4">The sequence shown here is derived from an EMBL/GenBank/DDBJ whole genome shotgun (WGS) entry which is preliminary data.</text>
</comment>
<keyword evidence="2" id="KW-0521">NADP</keyword>
<dbReference type="Proteomes" id="UP001391051">
    <property type="component" value="Unassembled WGS sequence"/>
</dbReference>
<evidence type="ECO:0000256" key="2">
    <source>
        <dbReference type="ARBA" id="ARBA00022857"/>
    </source>
</evidence>
<dbReference type="PRINTS" id="PR00081">
    <property type="entry name" value="GDHRDH"/>
</dbReference>
<dbReference type="SUPFAM" id="SSF51735">
    <property type="entry name" value="NAD(P)-binding Rossmann-fold domains"/>
    <property type="match status" value="1"/>
</dbReference>
<accession>A0ABR1Q5D8</accession>
<dbReference type="InterPro" id="IPR036291">
    <property type="entry name" value="NAD(P)-bd_dom_sf"/>
</dbReference>
<evidence type="ECO:0000313" key="4">
    <source>
        <dbReference type="EMBL" id="KAK7947777.1"/>
    </source>
</evidence>
<name>A0ABR1Q5D8_9PEZI</name>
<keyword evidence="3" id="KW-0560">Oxidoreductase</keyword>
<evidence type="ECO:0000256" key="1">
    <source>
        <dbReference type="ARBA" id="ARBA00006484"/>
    </source>
</evidence>
<proteinExistence type="inferred from homology"/>
<gene>
    <name evidence="4" type="ORF">PG986_008663</name>
</gene>
<sequence length="228" mass="24570">MSSPQTTVLITGASRGIGRGLAKAYLARPNHTVVAAVRDTSAKSVASLQAMQPAHGSKLQVVKIDGKVDSDPAEATQATTGGWRLFAGLHHCQCRHPRPLRGAGDRNALAPGRFRPQIPGHQHNSFQHPEPRGEHGFHAGGYGASKAALNYIVRRISFDLVQTDMGNAGARFFGMEKAIQTTEESVNGIIKKLDAATTETTSGNFYDWDGSDMNFRVGSREAYDMRGL</sequence>
<dbReference type="PANTHER" id="PTHR43544">
    <property type="entry name" value="SHORT-CHAIN DEHYDROGENASE/REDUCTASE"/>
    <property type="match status" value="1"/>
</dbReference>
<dbReference type="GeneID" id="92077947"/>
<reference evidence="4 5" key="1">
    <citation type="submission" date="2023-01" db="EMBL/GenBank/DDBJ databases">
        <title>Analysis of 21 Apiospora genomes using comparative genomics revels a genus with tremendous synthesis potential of carbohydrate active enzymes and secondary metabolites.</title>
        <authorList>
            <person name="Sorensen T."/>
        </authorList>
    </citation>
    <scope>NUCLEOTIDE SEQUENCE [LARGE SCALE GENOMIC DNA]</scope>
    <source>
        <strain evidence="4 5">CBS 24483</strain>
    </source>
</reference>